<protein>
    <submittedName>
        <fullName evidence="2">Putative GNAT family acetyltransferase</fullName>
    </submittedName>
</protein>
<name>A0A370ID57_9NOCA</name>
<reference evidence="2 3" key="1">
    <citation type="submission" date="2018-07" db="EMBL/GenBank/DDBJ databases">
        <title>Genomic Encyclopedia of Type Strains, Phase IV (KMG-IV): sequencing the most valuable type-strain genomes for metagenomic binning, comparative biology and taxonomic classification.</title>
        <authorList>
            <person name="Goeker M."/>
        </authorList>
    </citation>
    <scope>NUCLEOTIDE SEQUENCE [LARGE SCALE GENOMIC DNA]</scope>
    <source>
        <strain evidence="2 3">DSM 44290</strain>
    </source>
</reference>
<dbReference type="Proteomes" id="UP000254869">
    <property type="component" value="Unassembled WGS sequence"/>
</dbReference>
<evidence type="ECO:0000313" key="3">
    <source>
        <dbReference type="Proteomes" id="UP000254869"/>
    </source>
</evidence>
<comment type="caution">
    <text evidence="2">The sequence shown here is derived from an EMBL/GenBank/DDBJ whole genome shotgun (WGS) entry which is preliminary data.</text>
</comment>
<dbReference type="AlphaFoldDB" id="A0A370ID57"/>
<dbReference type="GO" id="GO:0016747">
    <property type="term" value="F:acyltransferase activity, transferring groups other than amino-acyl groups"/>
    <property type="evidence" value="ECO:0007669"/>
    <property type="project" value="InterPro"/>
</dbReference>
<dbReference type="CDD" id="cd04301">
    <property type="entry name" value="NAT_SF"/>
    <property type="match status" value="1"/>
</dbReference>
<feature type="domain" description="N-acetyltransferase" evidence="1">
    <location>
        <begin position="139"/>
        <end position="271"/>
    </location>
</feature>
<dbReference type="InterPro" id="IPR000182">
    <property type="entry name" value="GNAT_dom"/>
</dbReference>
<dbReference type="EMBL" id="QQBC01000001">
    <property type="protein sequence ID" value="RDI68659.1"/>
    <property type="molecule type" value="Genomic_DNA"/>
</dbReference>
<dbReference type="RefSeq" id="WP_067990019.1">
    <property type="nucleotide sequence ID" value="NZ_QQBC01000001.1"/>
</dbReference>
<dbReference type="Gene3D" id="3.40.630.30">
    <property type="match status" value="1"/>
</dbReference>
<dbReference type="Pfam" id="PF08445">
    <property type="entry name" value="FR47"/>
    <property type="match status" value="1"/>
</dbReference>
<sequence>MKVELVDDAGEFRRLAGEYLSRDPLRHTVIATAIENFASGLSDGRVVFAAVRADGVVIGAGMQAGPHSIYLSDVPDPIVGELAERFAEHVPDAPGVEAAPGIGLVFAERWSALRGGKFRMDFASRLYRLGALRVPEVPGRLRGALDADIDICEQWLDGMRNEVGVGLDRAAIRVRIALGRLWLWERDGRPVSLAAHQARAYGWSRIGPVYTPPEERRNGYAGALTAHLSQWLRDKGSRVCLFTDLGNPTSNKIYQAIGYEPVHNFVHYVFE</sequence>
<dbReference type="SUPFAM" id="SSF55729">
    <property type="entry name" value="Acyl-CoA N-acyltransferases (Nat)"/>
    <property type="match status" value="1"/>
</dbReference>
<dbReference type="InterPro" id="IPR016181">
    <property type="entry name" value="Acyl_CoA_acyltransferase"/>
</dbReference>
<keyword evidence="2" id="KW-0808">Transferase</keyword>
<proteinExistence type="predicted"/>
<accession>A0A370ID57</accession>
<organism evidence="2 3">
    <name type="scientific">Nocardia pseudobrasiliensis</name>
    <dbReference type="NCBI Taxonomy" id="45979"/>
    <lineage>
        <taxon>Bacteria</taxon>
        <taxon>Bacillati</taxon>
        <taxon>Actinomycetota</taxon>
        <taxon>Actinomycetes</taxon>
        <taxon>Mycobacteriales</taxon>
        <taxon>Nocardiaceae</taxon>
        <taxon>Nocardia</taxon>
    </lineage>
</organism>
<dbReference type="PROSITE" id="PS51186">
    <property type="entry name" value="GNAT"/>
    <property type="match status" value="1"/>
</dbReference>
<evidence type="ECO:0000259" key="1">
    <source>
        <dbReference type="PROSITE" id="PS51186"/>
    </source>
</evidence>
<evidence type="ECO:0000313" key="2">
    <source>
        <dbReference type="EMBL" id="RDI68659.1"/>
    </source>
</evidence>
<dbReference type="InterPro" id="IPR013653">
    <property type="entry name" value="GCN5-like_dom"/>
</dbReference>
<gene>
    <name evidence="2" type="ORF">DFR76_101194</name>
</gene>
<dbReference type="STRING" id="1210086.GCA_001613105_00043"/>
<keyword evidence="3" id="KW-1185">Reference proteome</keyword>